<dbReference type="Proteomes" id="UP000251166">
    <property type="component" value="Plasmid unnamed1"/>
</dbReference>
<reference evidence="4 5" key="1">
    <citation type="submission" date="2018-07" db="EMBL/GenBank/DDBJ databases">
        <title>Rhizobium leguminosarum strain:ATCC 14479 Genome sequencing and assembly.</title>
        <authorList>
            <person name="Chakraborty R."/>
        </authorList>
    </citation>
    <scope>NUCLEOTIDE SEQUENCE [LARGE SCALE GENOMIC DNA]</scope>
    <source>
        <strain evidence="4 5">ATCC 14479</strain>
        <plasmid evidence="5">Plasmid unnamed1</plasmid>
    </source>
</reference>
<evidence type="ECO:0000259" key="3">
    <source>
        <dbReference type="PROSITE" id="PS01124"/>
    </source>
</evidence>
<keyword evidence="2" id="KW-0804">Transcription</keyword>
<organism evidence="4 5">
    <name type="scientific">Rhizobium leguminosarum</name>
    <dbReference type="NCBI Taxonomy" id="384"/>
    <lineage>
        <taxon>Bacteria</taxon>
        <taxon>Pseudomonadati</taxon>
        <taxon>Pseudomonadota</taxon>
        <taxon>Alphaproteobacteria</taxon>
        <taxon>Hyphomicrobiales</taxon>
        <taxon>Rhizobiaceae</taxon>
        <taxon>Rhizobium/Agrobacterium group</taxon>
        <taxon>Rhizobium</taxon>
    </lineage>
</organism>
<dbReference type="AlphaFoldDB" id="A0A2Z4YQP9"/>
<dbReference type="SUPFAM" id="SSF46689">
    <property type="entry name" value="Homeodomain-like"/>
    <property type="match status" value="1"/>
</dbReference>
<name>A0A2Z4YQP9_RHILE</name>
<keyword evidence="4" id="KW-0614">Plasmid</keyword>
<accession>A0A2Z4YQP9</accession>
<evidence type="ECO:0000256" key="1">
    <source>
        <dbReference type="ARBA" id="ARBA00023015"/>
    </source>
</evidence>
<dbReference type="InterPro" id="IPR018060">
    <property type="entry name" value="HTH_AraC"/>
</dbReference>
<dbReference type="Gene3D" id="1.10.10.60">
    <property type="entry name" value="Homeodomain-like"/>
    <property type="match status" value="1"/>
</dbReference>
<keyword evidence="1" id="KW-0805">Transcription regulation</keyword>
<dbReference type="InterPro" id="IPR009057">
    <property type="entry name" value="Homeodomain-like_sf"/>
</dbReference>
<dbReference type="Pfam" id="PF12833">
    <property type="entry name" value="HTH_18"/>
    <property type="match status" value="1"/>
</dbReference>
<dbReference type="GO" id="GO:0003700">
    <property type="term" value="F:DNA-binding transcription factor activity"/>
    <property type="evidence" value="ECO:0007669"/>
    <property type="project" value="InterPro"/>
</dbReference>
<evidence type="ECO:0000256" key="2">
    <source>
        <dbReference type="ARBA" id="ARBA00023163"/>
    </source>
</evidence>
<evidence type="ECO:0000313" key="5">
    <source>
        <dbReference type="Proteomes" id="UP000251166"/>
    </source>
</evidence>
<protein>
    <submittedName>
        <fullName evidence="4">Helix-turn-helix domain family protein</fullName>
    </submittedName>
</protein>
<proteinExistence type="predicted"/>
<dbReference type="EMBL" id="CP030761">
    <property type="protein sequence ID" value="AXA42762.1"/>
    <property type="molecule type" value="Genomic_DNA"/>
</dbReference>
<dbReference type="PROSITE" id="PS01124">
    <property type="entry name" value="HTH_ARAC_FAMILY_2"/>
    <property type="match status" value="1"/>
</dbReference>
<dbReference type="GO" id="GO:0043565">
    <property type="term" value="F:sequence-specific DNA binding"/>
    <property type="evidence" value="ECO:0007669"/>
    <property type="project" value="InterPro"/>
</dbReference>
<evidence type="ECO:0000313" key="4">
    <source>
        <dbReference type="EMBL" id="AXA42762.1"/>
    </source>
</evidence>
<geneLocation type="plasmid" evidence="4 5">
    <name>unnamed1</name>
</geneLocation>
<feature type="domain" description="HTH araC/xylS-type" evidence="3">
    <location>
        <begin position="1"/>
        <end position="59"/>
    </location>
</feature>
<sequence>MSVTDFVNRMRVALAREMLSGSRLDMEVVAMRAGFGSARQLRRAWNRLNDGPPSAARARLPAGS</sequence>
<gene>
    <name evidence="4" type="ORF">DLJ82_5201</name>
</gene>